<name>A0AA88HI11_ARTSF</name>
<keyword evidence="6 10" id="KW-0863">Zinc-finger</keyword>
<organism evidence="13 14">
    <name type="scientific">Artemia franciscana</name>
    <name type="common">Brine shrimp</name>
    <name type="synonym">Artemia sanfranciscana</name>
    <dbReference type="NCBI Taxonomy" id="6661"/>
    <lineage>
        <taxon>Eukaryota</taxon>
        <taxon>Metazoa</taxon>
        <taxon>Ecdysozoa</taxon>
        <taxon>Arthropoda</taxon>
        <taxon>Crustacea</taxon>
        <taxon>Branchiopoda</taxon>
        <taxon>Anostraca</taxon>
        <taxon>Artemiidae</taxon>
        <taxon>Artemia</taxon>
    </lineage>
</organism>
<gene>
    <name evidence="13" type="ORF">QYM36_015936</name>
</gene>
<dbReference type="PROSITE" id="PS51867">
    <property type="entry name" value="ZF_RING_GID"/>
    <property type="match status" value="1"/>
</dbReference>
<protein>
    <recommendedName>
        <fullName evidence="3">E3 ubiquitin-protein transferase MAEA</fullName>
    </recommendedName>
    <alternativeName>
        <fullName evidence="9">Macrophage erythroblast attacher</fullName>
    </alternativeName>
</protein>
<keyword evidence="5" id="KW-0479">Metal-binding</keyword>
<comment type="subcellular location">
    <subcellularLocation>
        <location evidence="2">Cytoplasm</location>
    </subcellularLocation>
    <subcellularLocation>
        <location evidence="1">Nucleus matrix</location>
    </subcellularLocation>
</comment>
<dbReference type="SMART" id="SM00757">
    <property type="entry name" value="CRA"/>
    <property type="match status" value="1"/>
</dbReference>
<dbReference type="InterPro" id="IPR044063">
    <property type="entry name" value="ZF_RING_GID"/>
</dbReference>
<evidence type="ECO:0000256" key="2">
    <source>
        <dbReference type="ARBA" id="ARBA00004496"/>
    </source>
</evidence>
<dbReference type="GO" id="GO:0043161">
    <property type="term" value="P:proteasome-mediated ubiquitin-dependent protein catabolic process"/>
    <property type="evidence" value="ECO:0007669"/>
    <property type="project" value="InterPro"/>
</dbReference>
<evidence type="ECO:0000313" key="13">
    <source>
        <dbReference type="EMBL" id="KAK2705737.1"/>
    </source>
</evidence>
<evidence type="ECO:0000259" key="11">
    <source>
        <dbReference type="PROSITE" id="PS50897"/>
    </source>
</evidence>
<evidence type="ECO:0000256" key="6">
    <source>
        <dbReference type="ARBA" id="ARBA00022771"/>
    </source>
</evidence>
<dbReference type="SMART" id="SM00668">
    <property type="entry name" value="CTLH"/>
    <property type="match status" value="1"/>
</dbReference>
<dbReference type="CDD" id="cd16659">
    <property type="entry name" value="RING-Ubox_Emp"/>
    <property type="match status" value="1"/>
</dbReference>
<feature type="domain" description="RING-Gid-type" evidence="12">
    <location>
        <begin position="316"/>
        <end position="385"/>
    </location>
</feature>
<dbReference type="InterPro" id="IPR013144">
    <property type="entry name" value="CRA_dom"/>
</dbReference>
<dbReference type="InterPro" id="IPR045098">
    <property type="entry name" value="Fyv10_fam"/>
</dbReference>
<dbReference type="GO" id="GO:0016363">
    <property type="term" value="C:nuclear matrix"/>
    <property type="evidence" value="ECO:0007669"/>
    <property type="project" value="UniProtKB-SubCell"/>
</dbReference>
<dbReference type="GO" id="GO:0034657">
    <property type="term" value="C:GID complex"/>
    <property type="evidence" value="ECO:0007669"/>
    <property type="project" value="TreeGrafter"/>
</dbReference>
<dbReference type="PANTHER" id="PTHR12170:SF2">
    <property type="entry name" value="E3 UBIQUITIN-PROTEIN TRANSFERASE MAEA"/>
    <property type="match status" value="1"/>
</dbReference>
<dbReference type="EMBL" id="JAVRJZ010000020">
    <property type="protein sequence ID" value="KAK2705737.1"/>
    <property type="molecule type" value="Genomic_DNA"/>
</dbReference>
<dbReference type="Pfam" id="PF10607">
    <property type="entry name" value="CTLH"/>
    <property type="match status" value="1"/>
</dbReference>
<evidence type="ECO:0000256" key="8">
    <source>
        <dbReference type="ARBA" id="ARBA00023057"/>
    </source>
</evidence>
<dbReference type="PROSITE" id="PS50897">
    <property type="entry name" value="CTLH"/>
    <property type="match status" value="1"/>
</dbReference>
<evidence type="ECO:0000256" key="4">
    <source>
        <dbReference type="ARBA" id="ARBA00022490"/>
    </source>
</evidence>
<evidence type="ECO:0000256" key="10">
    <source>
        <dbReference type="PROSITE-ProRule" id="PRU01215"/>
    </source>
</evidence>
<dbReference type="GO" id="GO:0043249">
    <property type="term" value="P:erythrocyte maturation"/>
    <property type="evidence" value="ECO:0007669"/>
    <property type="project" value="UniProtKB-KW"/>
</dbReference>
<evidence type="ECO:0000256" key="3">
    <source>
        <dbReference type="ARBA" id="ARBA00014384"/>
    </source>
</evidence>
<keyword evidence="14" id="KW-1185">Reference proteome</keyword>
<evidence type="ECO:0000256" key="5">
    <source>
        <dbReference type="ARBA" id="ARBA00022723"/>
    </source>
</evidence>
<evidence type="ECO:0000259" key="12">
    <source>
        <dbReference type="PROSITE" id="PS51867"/>
    </source>
</evidence>
<dbReference type="PANTHER" id="PTHR12170">
    <property type="entry name" value="MACROPHAGE ERYTHROBLAST ATTACHER-RELATED"/>
    <property type="match status" value="1"/>
</dbReference>
<accession>A0AA88HI11</accession>
<evidence type="ECO:0000313" key="14">
    <source>
        <dbReference type="Proteomes" id="UP001187531"/>
    </source>
</evidence>
<evidence type="ECO:0000256" key="1">
    <source>
        <dbReference type="ARBA" id="ARBA00004109"/>
    </source>
</evidence>
<evidence type="ECO:0000256" key="7">
    <source>
        <dbReference type="ARBA" id="ARBA00022833"/>
    </source>
</evidence>
<sequence length="400" mass="45795">MSEIQSLEHPTLKVPYEILNKKFRSSQKTLDREAAAVFSSCQEIDKSSVMDVDLAPNVAGICDLLDNTVVKLGNYKRKIEESFTDELDAAQICKRRIEHLRMGASAFENASDPNNEPVLSQWKRTRLDRFLVEHLLRTGHYATAMKLIDDNRQLKSLTNIDIYLVAQAVETSLLNRETATALAWCHDNRSKLKKLHSQFEFHLRKQDFIELIRTGRRVEAVRHARKYLVGQEDVCFEEVQQCTGMFAFSTSDTISPYKHLLDPDRWSHLVEEFRSENYRLFQLSTQSVFSAVLQAGLSVLKTPQCYGSRDKKNPDCPICEELLNELAKNSPYAHCSQSRLIDSISGQPMNSDNVPMMLPNGYVYGEKSLQDLAAENEGIIVCPKTKEIYDIREMKKVYVM</sequence>
<proteinExistence type="predicted"/>
<dbReference type="GO" id="GO:0061630">
    <property type="term" value="F:ubiquitin protein ligase activity"/>
    <property type="evidence" value="ECO:0007669"/>
    <property type="project" value="InterPro"/>
</dbReference>
<reference evidence="13" key="1">
    <citation type="submission" date="2023-07" db="EMBL/GenBank/DDBJ databases">
        <title>Chromosome-level genome assembly of Artemia franciscana.</title>
        <authorList>
            <person name="Jo E."/>
        </authorList>
    </citation>
    <scope>NUCLEOTIDE SEQUENCE</scope>
    <source>
        <tissue evidence="13">Whole body</tissue>
    </source>
</reference>
<dbReference type="PROSITE" id="PS50896">
    <property type="entry name" value="LISH"/>
    <property type="match status" value="1"/>
</dbReference>
<evidence type="ECO:0000256" key="9">
    <source>
        <dbReference type="ARBA" id="ARBA00029678"/>
    </source>
</evidence>
<dbReference type="GO" id="GO:0008270">
    <property type="term" value="F:zinc ion binding"/>
    <property type="evidence" value="ECO:0007669"/>
    <property type="project" value="UniProtKB-KW"/>
</dbReference>
<dbReference type="InterPro" id="IPR006595">
    <property type="entry name" value="CTLH_C"/>
</dbReference>
<comment type="caution">
    <text evidence="13">The sequence shown here is derived from an EMBL/GenBank/DDBJ whole genome shotgun (WGS) entry which is preliminary data.</text>
</comment>
<dbReference type="InterPro" id="IPR024964">
    <property type="entry name" value="CTLH/CRA"/>
</dbReference>
<keyword evidence="7" id="KW-0862">Zinc</keyword>
<dbReference type="Proteomes" id="UP001187531">
    <property type="component" value="Unassembled WGS sequence"/>
</dbReference>
<dbReference type="InterPro" id="IPR006594">
    <property type="entry name" value="LisH"/>
</dbReference>
<keyword evidence="8" id="KW-0265">Erythrocyte maturation</keyword>
<keyword evidence="4" id="KW-0963">Cytoplasm</keyword>
<dbReference type="GO" id="GO:0005737">
    <property type="term" value="C:cytoplasm"/>
    <property type="evidence" value="ECO:0007669"/>
    <property type="project" value="UniProtKB-SubCell"/>
</dbReference>
<feature type="zinc finger region" description="RING-Gid-type" evidence="10">
    <location>
        <begin position="316"/>
        <end position="385"/>
    </location>
</feature>
<feature type="domain" description="CTLH" evidence="11">
    <location>
        <begin position="162"/>
        <end position="219"/>
    </location>
</feature>
<dbReference type="AlphaFoldDB" id="A0AA88HI11"/>